<evidence type="ECO:0000256" key="8">
    <source>
        <dbReference type="ARBA" id="ARBA00023015"/>
    </source>
</evidence>
<evidence type="ECO:0000256" key="9">
    <source>
        <dbReference type="ARBA" id="ARBA00023027"/>
    </source>
</evidence>
<keyword evidence="10" id="KW-0804">Transcription</keyword>
<protein>
    <submittedName>
        <fullName evidence="15">SIR2</fullName>
    </submittedName>
</protein>
<evidence type="ECO:0000256" key="2">
    <source>
        <dbReference type="ARBA" id="ARBA00004123"/>
    </source>
</evidence>
<sequence>MARDCDKVETHSEHGNKGFLLEGQKKRDIVDNESSGGEKLKKKDGGYEKSNSEKEEKARRYNEIGDTKSSKDKKNGSVPSSEEIGSVATVKFGETSSFPSVLDFIDDGNIAMEKRAAKSSSSSCNSRDNARLNDGTIEISAGHDSSNVLSSKSRDVSEEAKSKSKCSSSNISNSMISKRKASDDDAKPTNIIEQNSSSGKVESPISSEVNGEPNKRFKVNYTSECTETNDTRRAGTETENVCSNEESDGLKQNAIPSNTTDSGEEENPTINDDSNSSSSPPPPPEELISRGSSPAHASESNDLSDPQICYNSDSDDDMPQDQIKETRAFLKKHGSVRFLEQFLPPTATSRDIVQLIAKLGFCSPQILREIDDNANVMNYVKILHQAMLKVLAIRDKLPNVTTFEDALRLIEECNNVLVVTGAGISTSLGIPDFRSSKGFYSMVQHLGLSDPQEVFDLDTFLSDPSLFYSIAYMVLPPEETYSPLHSFIQLLQSKGKLLRNYTQNIDNLESYAGILPENVVQCHGSFATATCVTCGDQVAGEEIFGRIRDKEIPYCARCTLKKNSILQKDDDYYFAESYGVYKPDITFFGESLPSRFHNLINEDIAKCDLLICIGTSLKVAPVADIIDKIPKDVPQILINKDPINHCQFDVSLLGYCDDVASLISHNLGNGWKLPHKEYDRIRGGVNGDNLSISLIDPELREYSITNRDQEQVQKEKEIAIEHDSG</sequence>
<dbReference type="PROSITE" id="PS50305">
    <property type="entry name" value="SIRTUIN"/>
    <property type="match status" value="1"/>
</dbReference>
<dbReference type="InterPro" id="IPR003000">
    <property type="entry name" value="Sirtuin"/>
</dbReference>
<evidence type="ECO:0000256" key="3">
    <source>
        <dbReference type="ARBA" id="ARBA00006924"/>
    </source>
</evidence>
<feature type="binding site" evidence="12">
    <location>
        <position position="555"/>
    </location>
    <ligand>
        <name>Zn(2+)</name>
        <dbReference type="ChEBI" id="CHEBI:29105"/>
    </ligand>
</feature>
<dbReference type="Gene3D" id="1.20.120.1710">
    <property type="match status" value="1"/>
</dbReference>
<dbReference type="EMBL" id="JAHUZD010000108">
    <property type="protein sequence ID" value="KAI3404073.2"/>
    <property type="molecule type" value="Genomic_DNA"/>
</dbReference>
<keyword evidence="11" id="KW-0539">Nucleus</keyword>
<organism evidence="15 16">
    <name type="scientific">Candida oxycetoniae</name>
    <dbReference type="NCBI Taxonomy" id="497107"/>
    <lineage>
        <taxon>Eukaryota</taxon>
        <taxon>Fungi</taxon>
        <taxon>Dikarya</taxon>
        <taxon>Ascomycota</taxon>
        <taxon>Saccharomycotina</taxon>
        <taxon>Pichiomycetes</taxon>
        <taxon>Debaryomycetaceae</taxon>
        <taxon>Candida/Lodderomyces clade</taxon>
        <taxon>Candida</taxon>
    </lineage>
</organism>
<feature type="compositionally biased region" description="Basic and acidic residues" evidence="13">
    <location>
        <begin position="152"/>
        <end position="162"/>
    </location>
</feature>
<gene>
    <name evidence="15" type="ORF">KGF56_003109</name>
</gene>
<dbReference type="GO" id="GO:0070403">
    <property type="term" value="F:NAD+ binding"/>
    <property type="evidence" value="ECO:0007669"/>
    <property type="project" value="InterPro"/>
</dbReference>
<feature type="binding site" evidence="12">
    <location>
        <position position="558"/>
    </location>
    <ligand>
        <name>Zn(2+)</name>
        <dbReference type="ChEBI" id="CHEBI:29105"/>
    </ligand>
</feature>
<dbReference type="InterPro" id="IPR026591">
    <property type="entry name" value="Sirtuin_cat_small_dom_sf"/>
</dbReference>
<dbReference type="InterPro" id="IPR007654">
    <property type="entry name" value="NAD-dep_histone_deAcase_SIR2_N"/>
</dbReference>
<keyword evidence="16" id="KW-1185">Reference proteome</keyword>
<keyword evidence="8" id="KW-0805">Transcription regulation</keyword>
<dbReference type="InterPro" id="IPR050134">
    <property type="entry name" value="NAD-dep_sirtuin_deacylases"/>
</dbReference>
<evidence type="ECO:0000313" key="15">
    <source>
        <dbReference type="EMBL" id="KAI3404073.2"/>
    </source>
</evidence>
<evidence type="ECO:0000256" key="1">
    <source>
        <dbReference type="ARBA" id="ARBA00001947"/>
    </source>
</evidence>
<evidence type="ECO:0000259" key="14">
    <source>
        <dbReference type="PROSITE" id="PS50305"/>
    </source>
</evidence>
<dbReference type="Pfam" id="PF02146">
    <property type="entry name" value="SIR2"/>
    <property type="match status" value="1"/>
</dbReference>
<feature type="compositionally biased region" description="Polar residues" evidence="13">
    <location>
        <begin position="298"/>
        <end position="312"/>
    </location>
</feature>
<dbReference type="SUPFAM" id="SSF52467">
    <property type="entry name" value="DHS-like NAD/FAD-binding domain"/>
    <property type="match status" value="1"/>
</dbReference>
<dbReference type="Pfam" id="PF04574">
    <property type="entry name" value="DUF592"/>
    <property type="match status" value="2"/>
</dbReference>
<evidence type="ECO:0000256" key="6">
    <source>
        <dbReference type="ARBA" id="ARBA00022723"/>
    </source>
</evidence>
<reference evidence="15" key="1">
    <citation type="journal article" date="2022" name="DNA Res.">
        <title>Genome analysis of five recently described species of the CUG-Ser clade uncovers Candida theae as a new hybrid lineage with pathogenic potential in the Candida parapsilosis species complex.</title>
        <authorList>
            <person name="Mixao V."/>
            <person name="Del Olmo V."/>
            <person name="Hegedusova E."/>
            <person name="Saus E."/>
            <person name="Pryszcz L."/>
            <person name="Cillingova A."/>
            <person name="Nosek J."/>
            <person name="Gabaldon T."/>
        </authorList>
    </citation>
    <scope>NUCLEOTIDE SEQUENCE</scope>
    <source>
        <strain evidence="15">CBS 10844</strain>
    </source>
</reference>
<keyword evidence="4" id="KW-0678">Repressor</keyword>
<evidence type="ECO:0000256" key="4">
    <source>
        <dbReference type="ARBA" id="ARBA00022491"/>
    </source>
</evidence>
<feature type="region of interest" description="Disordered" evidence="13">
    <location>
        <begin position="114"/>
        <end position="320"/>
    </location>
</feature>
<dbReference type="InterPro" id="IPR026590">
    <property type="entry name" value="Ssirtuin_cat_dom"/>
</dbReference>
<dbReference type="InterPro" id="IPR029035">
    <property type="entry name" value="DHS-like_NAD/FAD-binding_dom"/>
</dbReference>
<evidence type="ECO:0000256" key="5">
    <source>
        <dbReference type="ARBA" id="ARBA00022679"/>
    </source>
</evidence>
<dbReference type="GO" id="GO:0046872">
    <property type="term" value="F:metal ion binding"/>
    <property type="evidence" value="ECO:0007669"/>
    <property type="project" value="UniProtKB-KW"/>
</dbReference>
<feature type="compositionally biased region" description="Basic and acidic residues" evidence="13">
    <location>
        <begin position="23"/>
        <end position="75"/>
    </location>
</feature>
<evidence type="ECO:0000256" key="10">
    <source>
        <dbReference type="ARBA" id="ARBA00023163"/>
    </source>
</evidence>
<comment type="cofactor">
    <cofactor evidence="1">
        <name>Zn(2+)</name>
        <dbReference type="ChEBI" id="CHEBI:29105"/>
    </cofactor>
</comment>
<proteinExistence type="inferred from homology"/>
<dbReference type="GeneID" id="73380726"/>
<dbReference type="Proteomes" id="UP001202479">
    <property type="component" value="Unassembled WGS sequence"/>
</dbReference>
<feature type="active site" description="Proton acceptor" evidence="12">
    <location>
        <position position="523"/>
    </location>
</feature>
<dbReference type="AlphaFoldDB" id="A0AAI9SVX8"/>
<dbReference type="RefSeq" id="XP_049179818.1">
    <property type="nucleotide sequence ID" value="XM_049324409.1"/>
</dbReference>
<evidence type="ECO:0000256" key="7">
    <source>
        <dbReference type="ARBA" id="ARBA00022833"/>
    </source>
</evidence>
<comment type="subcellular location">
    <subcellularLocation>
        <location evidence="2">Nucleus</location>
    </subcellularLocation>
</comment>
<dbReference type="Gene3D" id="3.30.1600.10">
    <property type="entry name" value="SIR2/SIRT2 'Small Domain"/>
    <property type="match status" value="1"/>
</dbReference>
<keyword evidence="7 12" id="KW-0862">Zinc</keyword>
<feature type="domain" description="Deacetylase sirtuin-type" evidence="14">
    <location>
        <begin position="396"/>
        <end position="670"/>
    </location>
</feature>
<feature type="compositionally biased region" description="Low complexity" evidence="13">
    <location>
        <begin position="165"/>
        <end position="176"/>
    </location>
</feature>
<feature type="binding site" evidence="12">
    <location>
        <position position="531"/>
    </location>
    <ligand>
        <name>Zn(2+)</name>
        <dbReference type="ChEBI" id="CHEBI:29105"/>
    </ligand>
</feature>
<evidence type="ECO:0000256" key="12">
    <source>
        <dbReference type="PROSITE-ProRule" id="PRU00236"/>
    </source>
</evidence>
<feature type="compositionally biased region" description="Basic and acidic residues" evidence="13">
    <location>
        <begin position="1"/>
        <end position="16"/>
    </location>
</feature>
<keyword evidence="6 12" id="KW-0479">Metal-binding</keyword>
<evidence type="ECO:0000256" key="11">
    <source>
        <dbReference type="ARBA" id="ARBA00023242"/>
    </source>
</evidence>
<comment type="caution">
    <text evidence="15">The sequence shown here is derived from an EMBL/GenBank/DDBJ whole genome shotgun (WGS) entry which is preliminary data.</text>
</comment>
<evidence type="ECO:0000256" key="13">
    <source>
        <dbReference type="SAM" id="MobiDB-lite"/>
    </source>
</evidence>
<dbReference type="GO" id="GO:0046970">
    <property type="term" value="F:histone H4K16 deacetylase activity, NAD-dependent"/>
    <property type="evidence" value="ECO:0007669"/>
    <property type="project" value="TreeGrafter"/>
</dbReference>
<feature type="compositionally biased region" description="Polar residues" evidence="13">
    <location>
        <begin position="191"/>
        <end position="209"/>
    </location>
</feature>
<dbReference type="PANTHER" id="PTHR11085:SF9">
    <property type="entry name" value="NAD-DEPENDENT PROTEIN DEACETYLASE SIRTUIN-1"/>
    <property type="match status" value="1"/>
</dbReference>
<feature type="binding site" evidence="12">
    <location>
        <position position="534"/>
    </location>
    <ligand>
        <name>Zn(2+)</name>
        <dbReference type="ChEBI" id="CHEBI:29105"/>
    </ligand>
</feature>
<name>A0AAI9SVX8_9ASCO</name>
<keyword evidence="9" id="KW-0520">NAD</keyword>
<keyword evidence="5" id="KW-0808">Transferase</keyword>
<dbReference type="PANTHER" id="PTHR11085">
    <property type="entry name" value="NAD-DEPENDENT PROTEIN DEACYLASE SIRTUIN-5, MITOCHONDRIAL-RELATED"/>
    <property type="match status" value="1"/>
</dbReference>
<accession>A0AAI9SVX8</accession>
<dbReference type="Gene3D" id="3.40.50.1220">
    <property type="entry name" value="TPP-binding domain"/>
    <property type="match status" value="1"/>
</dbReference>
<dbReference type="GO" id="GO:0005634">
    <property type="term" value="C:nucleus"/>
    <property type="evidence" value="ECO:0007669"/>
    <property type="project" value="UniProtKB-SubCell"/>
</dbReference>
<comment type="similarity">
    <text evidence="3">Belongs to the sirtuin family. Class I subfamily.</text>
</comment>
<evidence type="ECO:0000313" key="16">
    <source>
        <dbReference type="Proteomes" id="UP001202479"/>
    </source>
</evidence>
<feature type="region of interest" description="Disordered" evidence="13">
    <location>
        <begin position="1"/>
        <end position="90"/>
    </location>
</feature>